<feature type="region of interest" description="Disordered" evidence="1">
    <location>
        <begin position="1"/>
        <end position="62"/>
    </location>
</feature>
<accession>A0A6A6PGV3</accession>
<protein>
    <recommendedName>
        <fullName evidence="4">SWI5-dependent HO expression protein 3</fullName>
    </recommendedName>
</protein>
<dbReference type="AlphaFoldDB" id="A0A6A6PGV3"/>
<gene>
    <name evidence="2" type="ORF">BDY17DRAFT_313570</name>
</gene>
<reference evidence="2" key="1">
    <citation type="journal article" date="2020" name="Stud. Mycol.">
        <title>101 Dothideomycetes genomes: a test case for predicting lifestyles and emergence of pathogens.</title>
        <authorList>
            <person name="Haridas S."/>
            <person name="Albert R."/>
            <person name="Binder M."/>
            <person name="Bloem J."/>
            <person name="Labutti K."/>
            <person name="Salamov A."/>
            <person name="Andreopoulos B."/>
            <person name="Baker S."/>
            <person name="Barry K."/>
            <person name="Bills G."/>
            <person name="Bluhm B."/>
            <person name="Cannon C."/>
            <person name="Castanera R."/>
            <person name="Culley D."/>
            <person name="Daum C."/>
            <person name="Ezra D."/>
            <person name="Gonzalez J."/>
            <person name="Henrissat B."/>
            <person name="Kuo A."/>
            <person name="Liang C."/>
            <person name="Lipzen A."/>
            <person name="Lutzoni F."/>
            <person name="Magnuson J."/>
            <person name="Mondo S."/>
            <person name="Nolan M."/>
            <person name="Ohm R."/>
            <person name="Pangilinan J."/>
            <person name="Park H.-J."/>
            <person name="Ramirez L."/>
            <person name="Alfaro M."/>
            <person name="Sun H."/>
            <person name="Tritt A."/>
            <person name="Yoshinaga Y."/>
            <person name="Zwiers L.-H."/>
            <person name="Turgeon B."/>
            <person name="Goodwin S."/>
            <person name="Spatafora J."/>
            <person name="Crous P."/>
            <person name="Grigoriev I."/>
        </authorList>
    </citation>
    <scope>NUCLEOTIDE SEQUENCE</scope>
    <source>
        <strain evidence="2">CBS 113389</strain>
    </source>
</reference>
<proteinExistence type="predicted"/>
<organism evidence="2 3">
    <name type="scientific">Neohortaea acidophila</name>
    <dbReference type="NCBI Taxonomy" id="245834"/>
    <lineage>
        <taxon>Eukaryota</taxon>
        <taxon>Fungi</taxon>
        <taxon>Dikarya</taxon>
        <taxon>Ascomycota</taxon>
        <taxon>Pezizomycotina</taxon>
        <taxon>Dothideomycetes</taxon>
        <taxon>Dothideomycetidae</taxon>
        <taxon>Mycosphaerellales</taxon>
        <taxon>Teratosphaeriaceae</taxon>
        <taxon>Neohortaea</taxon>
    </lineage>
</organism>
<dbReference type="EMBL" id="MU001642">
    <property type="protein sequence ID" value="KAF2478961.1"/>
    <property type="molecule type" value="Genomic_DNA"/>
</dbReference>
<dbReference type="GeneID" id="54476726"/>
<evidence type="ECO:0000313" key="2">
    <source>
        <dbReference type="EMBL" id="KAF2478961.1"/>
    </source>
</evidence>
<keyword evidence="3" id="KW-1185">Reference proteome</keyword>
<sequence>MQTTGINTDGGESRPSYHLQHALGVDESILKAAASEGPSPSPTQATRPHTAPSAAPSSPEGQEISLEVRQLRLENENLRSQNAALNTKAIHSLTLAVETLHDNAQMIGHRASAEWELVREQQENRARITHLEQQIRAQAEHIGQLDRRKANAQAYMTEMDERDGRHIDEKSALHKKITELNATIYQMGRQNSASEKKISAEETTQDSTYPQEVRDLAAHIETLVAEKQEAEEWAGFGSPEWELLRGKDKGNAAVVRQIRVLIAEQGGQDVAGLEVEKLGDAETEISRLFGQVSLLSNATVAGYYHR</sequence>
<evidence type="ECO:0008006" key="4">
    <source>
        <dbReference type="Google" id="ProtNLM"/>
    </source>
</evidence>
<dbReference type="Proteomes" id="UP000799767">
    <property type="component" value="Unassembled WGS sequence"/>
</dbReference>
<evidence type="ECO:0000256" key="1">
    <source>
        <dbReference type="SAM" id="MobiDB-lite"/>
    </source>
</evidence>
<dbReference type="RefSeq" id="XP_033585531.1">
    <property type="nucleotide sequence ID" value="XM_033735724.1"/>
</dbReference>
<evidence type="ECO:0000313" key="3">
    <source>
        <dbReference type="Proteomes" id="UP000799767"/>
    </source>
</evidence>
<name>A0A6A6PGV3_9PEZI</name>